<comment type="caution">
    <text evidence="1">The sequence shown here is derived from an EMBL/GenBank/DDBJ whole genome shotgun (WGS) entry which is preliminary data.</text>
</comment>
<accession>A0ABY2R1I2</accession>
<evidence type="ECO:0000313" key="1">
    <source>
        <dbReference type="EMBL" id="THV16711.1"/>
    </source>
</evidence>
<name>A0ABY2R1I2_9HYPH</name>
<reference evidence="1 2" key="1">
    <citation type="submission" date="2019-04" db="EMBL/GenBank/DDBJ databases">
        <title>Genome sequence of strain 7209-2.</title>
        <authorList>
            <person name="Gao J."/>
            <person name="Sun J."/>
        </authorList>
    </citation>
    <scope>NUCLEOTIDE SEQUENCE [LARGE SCALE GENOMIC DNA]</scope>
    <source>
        <strain evidence="1 2">7209-2</strain>
    </source>
</reference>
<gene>
    <name evidence="1" type="ORF">E9677_01520</name>
</gene>
<evidence type="ECO:0008006" key="3">
    <source>
        <dbReference type="Google" id="ProtNLM"/>
    </source>
</evidence>
<dbReference type="EMBL" id="STGT01000001">
    <property type="protein sequence ID" value="THV16711.1"/>
    <property type="molecule type" value="Genomic_DNA"/>
</dbReference>
<sequence length="116" mass="13071">MRRLVTAVFIATFSFAPPVSSKELTVNDVLDNSGESQFFQAVVYSTWQGLQWMHIWTETRDGVRNYCQPEKLGMGLDTVRGMVKSYIEDNPADGERASKELGLVMIMAARDTFPCN</sequence>
<protein>
    <recommendedName>
        <fullName evidence="3">Rap1a immunity protein domain-containing protein</fullName>
    </recommendedName>
</protein>
<dbReference type="RefSeq" id="WP_136556335.1">
    <property type="nucleotide sequence ID" value="NZ_STGT01000001.1"/>
</dbReference>
<keyword evidence="2" id="KW-1185">Reference proteome</keyword>
<organism evidence="1 2">
    <name type="scientific">Rhizobium rhizophilum</name>
    <dbReference type="NCBI Taxonomy" id="1850373"/>
    <lineage>
        <taxon>Bacteria</taxon>
        <taxon>Pseudomonadati</taxon>
        <taxon>Pseudomonadota</taxon>
        <taxon>Alphaproteobacteria</taxon>
        <taxon>Hyphomicrobiales</taxon>
        <taxon>Rhizobiaceae</taxon>
        <taxon>Rhizobium/Agrobacterium group</taxon>
        <taxon>Rhizobium</taxon>
    </lineage>
</organism>
<dbReference type="Proteomes" id="UP000309667">
    <property type="component" value="Unassembled WGS sequence"/>
</dbReference>
<proteinExistence type="predicted"/>
<evidence type="ECO:0000313" key="2">
    <source>
        <dbReference type="Proteomes" id="UP000309667"/>
    </source>
</evidence>